<feature type="compositionally biased region" description="Basic and acidic residues" evidence="5">
    <location>
        <begin position="881"/>
        <end position="892"/>
    </location>
</feature>
<evidence type="ECO:0000259" key="6">
    <source>
        <dbReference type="Pfam" id="PF00324"/>
    </source>
</evidence>
<dbReference type="GO" id="GO:0015171">
    <property type="term" value="F:amino acid transmembrane transporter activity"/>
    <property type="evidence" value="ECO:0007669"/>
    <property type="project" value="TreeGrafter"/>
</dbReference>
<sequence length="1160" mass="124055">MNQTTSTPFSASASTTPSPIISQNGIGRLSEQFGHPFFSLSLSAILRSMTGLEQDVYNGDNEGGQPGPEENRVRLSASNLGKPEGAAPEENREQLSNGYDQERKQFSDGGVEIISERGYSLNYNRPSDDPYHLSQGYTQSSILSFDGPGDIVDWDLKALEDALPANPEFPDPPEDDEDDDWDGERGGDETIPPPAAGDLIENRPHPPPEDGEEDRWSDEGESSSEEEMDEEEKEPGPSPRQTSSRADRNTIWFIPDLGVFVDGATGNAADNAAVVEEEPASNDVQPSEAQRSAKSLRSGEHLPPWELAAKDRLVFQRSNPLLRHPFIVASERRKRQVESRLVRARRVLMRERLQSLPPDLARFLRDQDGGEQKQALLRALMRRQPQGRSGVRPDGPDDFRGSQSTDGSVPQGPAPHLHPRVPQETLDQGSSSPPAEGSGLSTPTMSLPGGRGSPRSVDSKSVVGKRRRSNLLDVESDDEVEYLAERGPTKKLKLGGKEPSALAGRGIPTDSSDDVSMHPVPVALQPPTQVPHVVWGQSAADDQQEVPMVVEPSAPQMIPQDTQSLPSMDVDAPEQLAEDEDSDMGEPIPDEDRSLSAPDSPMADVVDEVDFATAVNDTLMTEASEDVDDASPAAEAVKDGAGTDSVDDTPMVEVTGNSEDAGLVPEVVTERDSTDGASVDMVIGDDGPDSVPDAVDCGDITSSTDDDPVSEAIRDDGSDLVPGTADDKDAVDLVPAAPVSEAVRDDGSDQVPSTAGDKGAVDSEFAAPVGEAVDVVEEVITVPDAQTAIEVHEGDTASSANQLDGKSTPYPTPESSPEPRAIPQIDPAPIPAMTTATTAVRSGEEPKPRSLTTYRPVRIAIPAASLVDPEVRAKLGYPPWKEPKYLPKDVRRIQSVKSGPKEDRFQPRRKPARSWRKPAEMEPGEDNAAKAMNPSEPSGDSPSPATVAEQPDSKAEPPKSSKTSKLVALLRGGGSQDARSAATGDEVDMEEVESLRRVFGGNVWTRSRKVNRKVTPVDTPTPAEEPQYLHAMTKKTTHSWMRGIFGLWGEKVGQALPEAGGGSSSSIGAVLGTAVVVVTVCPFSARAGIDASNHIIDDAILTSAWSTGSPFLYSGTRILRSVAHNGQAPKFCSRTDKRGVQILSSAAPSTIRSITPARPR</sequence>
<dbReference type="Proteomes" id="UP000028545">
    <property type="component" value="Unassembled WGS sequence"/>
</dbReference>
<feature type="compositionally biased region" description="Polar residues" evidence="5">
    <location>
        <begin position="425"/>
        <end position="445"/>
    </location>
</feature>
<feature type="compositionally biased region" description="Acidic residues" evidence="5">
    <location>
        <begin position="209"/>
        <end position="233"/>
    </location>
</feature>
<evidence type="ECO:0000256" key="1">
    <source>
        <dbReference type="ARBA" id="ARBA00004141"/>
    </source>
</evidence>
<dbReference type="EMBL" id="JOWA01000110">
    <property type="protein sequence ID" value="KEZ41011.1"/>
    <property type="molecule type" value="Genomic_DNA"/>
</dbReference>
<comment type="caution">
    <text evidence="7">The sequence shown here is derived from an EMBL/GenBank/DDBJ whole genome shotgun (WGS) entry which is preliminary data.</text>
</comment>
<feature type="region of interest" description="Disordered" evidence="5">
    <location>
        <begin position="621"/>
        <end position="762"/>
    </location>
</feature>
<keyword evidence="4" id="KW-0472">Membrane</keyword>
<feature type="region of interest" description="Disordered" evidence="5">
    <location>
        <begin position="381"/>
        <end position="525"/>
    </location>
</feature>
<organism evidence="7 8">
    <name type="scientific">Pseudallescheria apiosperma</name>
    <name type="common">Scedosporium apiospermum</name>
    <dbReference type="NCBI Taxonomy" id="563466"/>
    <lineage>
        <taxon>Eukaryota</taxon>
        <taxon>Fungi</taxon>
        <taxon>Dikarya</taxon>
        <taxon>Ascomycota</taxon>
        <taxon>Pezizomycotina</taxon>
        <taxon>Sordariomycetes</taxon>
        <taxon>Hypocreomycetidae</taxon>
        <taxon>Microascales</taxon>
        <taxon>Microascaceae</taxon>
        <taxon>Scedosporium</taxon>
    </lineage>
</organism>
<feature type="compositionally biased region" description="Basic residues" evidence="5">
    <location>
        <begin position="907"/>
        <end position="916"/>
    </location>
</feature>
<keyword evidence="3" id="KW-1133">Transmembrane helix</keyword>
<dbReference type="VEuPathDB" id="FungiDB:SAPIO_CDS7041"/>
<dbReference type="InterPro" id="IPR004841">
    <property type="entry name" value="AA-permease/SLC12A_dom"/>
</dbReference>
<reference evidence="7 8" key="1">
    <citation type="journal article" date="2014" name="Genome Announc.">
        <title>Draft genome sequence of the pathogenic fungus Scedosporium apiospermum.</title>
        <authorList>
            <person name="Vandeputte P."/>
            <person name="Ghamrawi S."/>
            <person name="Rechenmann M."/>
            <person name="Iltis A."/>
            <person name="Giraud S."/>
            <person name="Fleury M."/>
            <person name="Thornton C."/>
            <person name="Delhaes L."/>
            <person name="Meyer W."/>
            <person name="Papon N."/>
            <person name="Bouchara J.P."/>
        </authorList>
    </citation>
    <scope>NUCLEOTIDE SEQUENCE [LARGE SCALE GENOMIC DNA]</scope>
    <source>
        <strain evidence="7 8">IHEM 14462</strain>
    </source>
</reference>
<dbReference type="PANTHER" id="PTHR43341">
    <property type="entry name" value="AMINO ACID PERMEASE"/>
    <property type="match status" value="1"/>
</dbReference>
<feature type="domain" description="Amino acid permease/ SLC12A" evidence="6">
    <location>
        <begin position="1083"/>
        <end position="1144"/>
    </location>
</feature>
<feature type="region of interest" description="Disordered" evidence="5">
    <location>
        <begin position="787"/>
        <end position="856"/>
    </location>
</feature>
<dbReference type="HOGENOM" id="CLU_275358_0_0_1"/>
<gene>
    <name evidence="7" type="ORF">SAPIO_CDS7041</name>
</gene>
<feature type="compositionally biased region" description="Polar residues" evidence="5">
    <location>
        <begin position="935"/>
        <end position="944"/>
    </location>
</feature>
<dbReference type="RefSeq" id="XP_016640810.1">
    <property type="nucleotide sequence ID" value="XM_016788983.1"/>
</dbReference>
<evidence type="ECO:0000256" key="4">
    <source>
        <dbReference type="ARBA" id="ARBA00023136"/>
    </source>
</evidence>
<accession>A0A084G0Z9</accession>
<feature type="region of interest" description="Disordered" evidence="5">
    <location>
        <begin position="554"/>
        <end position="601"/>
    </location>
</feature>
<evidence type="ECO:0000313" key="7">
    <source>
        <dbReference type="EMBL" id="KEZ41011.1"/>
    </source>
</evidence>
<feature type="region of interest" description="Disordered" evidence="5">
    <location>
        <begin position="1"/>
        <end position="23"/>
    </location>
</feature>
<name>A0A084G0Z9_PSEDA</name>
<dbReference type="PANTHER" id="PTHR43341:SF36">
    <property type="entry name" value="PROLINE-SPECIFIC PERMEASE"/>
    <property type="match status" value="1"/>
</dbReference>
<evidence type="ECO:0000256" key="5">
    <source>
        <dbReference type="SAM" id="MobiDB-lite"/>
    </source>
</evidence>
<dbReference type="Pfam" id="PF00324">
    <property type="entry name" value="AA_permease"/>
    <property type="match status" value="1"/>
</dbReference>
<keyword evidence="8" id="KW-1185">Reference proteome</keyword>
<dbReference type="GeneID" id="27726113"/>
<feature type="compositionally biased region" description="Polar residues" evidence="5">
    <location>
        <begin position="796"/>
        <end position="805"/>
    </location>
</feature>
<feature type="region of interest" description="Disordered" evidence="5">
    <location>
        <begin position="163"/>
        <end position="247"/>
    </location>
</feature>
<evidence type="ECO:0000256" key="2">
    <source>
        <dbReference type="ARBA" id="ARBA00022692"/>
    </source>
</evidence>
<protein>
    <recommendedName>
        <fullName evidence="6">Amino acid permease/ SLC12A domain-containing protein</fullName>
    </recommendedName>
</protein>
<feature type="compositionally biased region" description="Low complexity" evidence="5">
    <location>
        <begin position="817"/>
        <end position="839"/>
    </location>
</feature>
<keyword evidence="2" id="KW-0812">Transmembrane</keyword>
<proteinExistence type="predicted"/>
<dbReference type="AlphaFoldDB" id="A0A084G0Z9"/>
<dbReference type="GO" id="GO:0016020">
    <property type="term" value="C:membrane"/>
    <property type="evidence" value="ECO:0007669"/>
    <property type="project" value="UniProtKB-SubCell"/>
</dbReference>
<feature type="region of interest" description="Disordered" evidence="5">
    <location>
        <begin position="868"/>
        <end position="964"/>
    </location>
</feature>
<feature type="compositionally biased region" description="Low complexity" evidence="5">
    <location>
        <begin position="1"/>
        <end position="22"/>
    </location>
</feature>
<evidence type="ECO:0000313" key="8">
    <source>
        <dbReference type="Proteomes" id="UP000028545"/>
    </source>
</evidence>
<feature type="region of interest" description="Disordered" evidence="5">
    <location>
        <begin position="79"/>
        <end position="106"/>
    </location>
</feature>
<evidence type="ECO:0000256" key="3">
    <source>
        <dbReference type="ARBA" id="ARBA00022989"/>
    </source>
</evidence>
<dbReference type="InterPro" id="IPR050524">
    <property type="entry name" value="APC_YAT"/>
</dbReference>
<dbReference type="KEGG" id="sapo:SAPIO_CDS7041"/>
<comment type="subcellular location">
    <subcellularLocation>
        <location evidence="1">Membrane</location>
        <topology evidence="1">Multi-pass membrane protein</topology>
    </subcellularLocation>
</comment>
<feature type="compositionally biased region" description="Acidic residues" evidence="5">
    <location>
        <begin position="171"/>
        <end position="182"/>
    </location>
</feature>